<evidence type="ECO:0000313" key="2">
    <source>
        <dbReference type="Proteomes" id="UP000248916"/>
    </source>
</evidence>
<organism evidence="1 2">
    <name type="scientific">Palleronia aestuarii</name>
    <dbReference type="NCBI Taxonomy" id="568105"/>
    <lineage>
        <taxon>Bacteria</taxon>
        <taxon>Pseudomonadati</taxon>
        <taxon>Pseudomonadota</taxon>
        <taxon>Alphaproteobacteria</taxon>
        <taxon>Rhodobacterales</taxon>
        <taxon>Roseobacteraceae</taxon>
        <taxon>Palleronia</taxon>
    </lineage>
</organism>
<sequence>MSRSVLLVACALGVTALGLGISLGSRYAALDEGTVIAAYAERYARETGGRAGDCVGRPGTGRVWLTIRCTGPEPRAYAISRWGNEIDSGALAPGEI</sequence>
<dbReference type="OrthoDB" id="7874631at2"/>
<comment type="caution">
    <text evidence="1">The sequence shown here is derived from an EMBL/GenBank/DDBJ whole genome shotgun (WGS) entry which is preliminary data.</text>
</comment>
<reference evidence="1 2" key="1">
    <citation type="submission" date="2018-06" db="EMBL/GenBank/DDBJ databases">
        <title>Genomic Encyclopedia of Archaeal and Bacterial Type Strains, Phase II (KMG-II): from individual species to whole genera.</title>
        <authorList>
            <person name="Goeker M."/>
        </authorList>
    </citation>
    <scope>NUCLEOTIDE SEQUENCE [LARGE SCALE GENOMIC DNA]</scope>
    <source>
        <strain evidence="1 2">DSM 22009</strain>
    </source>
</reference>
<name>A0A2W7NWG4_9RHOB</name>
<proteinExistence type="predicted"/>
<protein>
    <submittedName>
        <fullName evidence="1">Uncharacterized protein</fullName>
    </submittedName>
</protein>
<dbReference type="EMBL" id="QKZL01000004">
    <property type="protein sequence ID" value="PZX17646.1"/>
    <property type="molecule type" value="Genomic_DNA"/>
</dbReference>
<dbReference type="Proteomes" id="UP000248916">
    <property type="component" value="Unassembled WGS sequence"/>
</dbReference>
<keyword evidence="2" id="KW-1185">Reference proteome</keyword>
<gene>
    <name evidence="1" type="ORF">LX81_01371</name>
</gene>
<accession>A0A2W7NWG4</accession>
<dbReference type="AlphaFoldDB" id="A0A2W7NWG4"/>
<evidence type="ECO:0000313" key="1">
    <source>
        <dbReference type="EMBL" id="PZX17646.1"/>
    </source>
</evidence>
<dbReference type="RefSeq" id="WP_146259403.1">
    <property type="nucleotide sequence ID" value="NZ_QKZL01000004.1"/>
</dbReference>